<keyword evidence="3" id="KW-0677">Repeat</keyword>
<dbReference type="PANTHER" id="PTHR16515">
    <property type="entry name" value="PR DOMAIN ZINC FINGER PROTEIN"/>
    <property type="match status" value="1"/>
</dbReference>
<evidence type="ECO:0000256" key="1">
    <source>
        <dbReference type="ARBA" id="ARBA00004123"/>
    </source>
</evidence>
<dbReference type="PROSITE" id="PS00028">
    <property type="entry name" value="ZINC_FINGER_C2H2_1"/>
    <property type="match status" value="1"/>
</dbReference>
<dbReference type="SUPFAM" id="SSF57667">
    <property type="entry name" value="beta-beta-alpha zinc fingers"/>
    <property type="match status" value="1"/>
</dbReference>
<feature type="region of interest" description="Disordered" evidence="8">
    <location>
        <begin position="262"/>
        <end position="311"/>
    </location>
</feature>
<evidence type="ECO:0000256" key="4">
    <source>
        <dbReference type="ARBA" id="ARBA00022771"/>
    </source>
</evidence>
<organism evidence="10 11">
    <name type="scientific">Marasmius tenuissimus</name>
    <dbReference type="NCBI Taxonomy" id="585030"/>
    <lineage>
        <taxon>Eukaryota</taxon>
        <taxon>Fungi</taxon>
        <taxon>Dikarya</taxon>
        <taxon>Basidiomycota</taxon>
        <taxon>Agaricomycotina</taxon>
        <taxon>Agaricomycetes</taxon>
        <taxon>Agaricomycetidae</taxon>
        <taxon>Agaricales</taxon>
        <taxon>Marasmiineae</taxon>
        <taxon>Marasmiaceae</taxon>
        <taxon>Marasmius</taxon>
    </lineage>
</organism>
<dbReference type="Pfam" id="PF00096">
    <property type="entry name" value="zf-C2H2"/>
    <property type="match status" value="1"/>
</dbReference>
<dbReference type="EMBL" id="JBBXMP010000023">
    <property type="protein sequence ID" value="KAL0067712.1"/>
    <property type="molecule type" value="Genomic_DNA"/>
</dbReference>
<dbReference type="InterPro" id="IPR050331">
    <property type="entry name" value="Zinc_finger"/>
</dbReference>
<evidence type="ECO:0000256" key="3">
    <source>
        <dbReference type="ARBA" id="ARBA00022737"/>
    </source>
</evidence>
<protein>
    <recommendedName>
        <fullName evidence="9">C2H2-type domain-containing protein</fullName>
    </recommendedName>
</protein>
<keyword evidence="11" id="KW-1185">Reference proteome</keyword>
<feature type="region of interest" description="Disordered" evidence="8">
    <location>
        <begin position="109"/>
        <end position="143"/>
    </location>
</feature>
<keyword evidence="6" id="KW-0539">Nucleus</keyword>
<dbReference type="SMART" id="SM00355">
    <property type="entry name" value="ZnF_C2H2"/>
    <property type="match status" value="2"/>
</dbReference>
<evidence type="ECO:0000313" key="11">
    <source>
        <dbReference type="Proteomes" id="UP001437256"/>
    </source>
</evidence>
<evidence type="ECO:0000313" key="10">
    <source>
        <dbReference type="EMBL" id="KAL0067712.1"/>
    </source>
</evidence>
<feature type="compositionally biased region" description="Polar residues" evidence="8">
    <location>
        <begin position="281"/>
        <end position="296"/>
    </location>
</feature>
<sequence>MNTPYNNNNNNNTDEVTFTFESDCETTASNHWETQGVGHNNFTNFALDPGFDDRFISMNGSGSEFMPAPGVEDNSRFLDPTNQSPVNTIMNGMATLNMDFCSPAPQTFYESSGYSSSEEPTHSVLSSSPIYSHAPQSPMSPTSPFYSSGDEMDYPLTVQIDPGTRPASPHNLPIPHTPPLSPGYTSDSASTHSFDMFGSQRLHGDTLTVPASSYPAAPRGRPRHRVQMGGRHPYSRPGPSTTFNNFSDLGNTDFSVLRSMPIAGPSRRPRSSSIVSTSSSFNGDVSDSEGYYSSQEPLEGYPHFSRDSSPYPMDRAMSNDDVFGGFDTYRSNIGSAAIVKASIDRRKKNAKFVCTEPGCTSDFTTKQNLKNHMNSHFGIKGFECSFCGKPFTTMHVRGRHQNTCKKNPERIKTTKTPQTAYVPSMRPPSQ</sequence>
<gene>
    <name evidence="10" type="ORF">AAF712_005152</name>
</gene>
<comment type="caution">
    <text evidence="10">The sequence shown here is derived from an EMBL/GenBank/DDBJ whole genome shotgun (WGS) entry which is preliminary data.</text>
</comment>
<feature type="compositionally biased region" description="Polar residues" evidence="8">
    <location>
        <begin position="123"/>
        <end position="143"/>
    </location>
</feature>
<reference evidence="10 11" key="1">
    <citation type="submission" date="2024-05" db="EMBL/GenBank/DDBJ databases">
        <title>A draft genome resource for the thread blight pathogen Marasmius tenuissimus strain MS-2.</title>
        <authorList>
            <person name="Yulfo-Soto G.E."/>
            <person name="Baruah I.K."/>
            <person name="Amoako-Attah I."/>
            <person name="Bukari Y."/>
            <person name="Meinhardt L.W."/>
            <person name="Bailey B.A."/>
            <person name="Cohen S.P."/>
        </authorList>
    </citation>
    <scope>NUCLEOTIDE SEQUENCE [LARGE SCALE GENOMIC DNA]</scope>
    <source>
        <strain evidence="10 11">MS-2</strain>
    </source>
</reference>
<feature type="compositionally biased region" description="Low complexity" evidence="8">
    <location>
        <begin position="271"/>
        <end position="280"/>
    </location>
</feature>
<keyword evidence="5" id="KW-0862">Zinc</keyword>
<evidence type="ECO:0000256" key="5">
    <source>
        <dbReference type="ARBA" id="ARBA00022833"/>
    </source>
</evidence>
<feature type="compositionally biased region" description="Low complexity" evidence="8">
    <location>
        <begin position="109"/>
        <end position="118"/>
    </location>
</feature>
<accession>A0ABR3A1A3</accession>
<evidence type="ECO:0000256" key="8">
    <source>
        <dbReference type="SAM" id="MobiDB-lite"/>
    </source>
</evidence>
<name>A0ABR3A1A3_9AGAR</name>
<dbReference type="InterPro" id="IPR013087">
    <property type="entry name" value="Znf_C2H2_type"/>
</dbReference>
<dbReference type="Gene3D" id="3.30.160.60">
    <property type="entry name" value="Classic Zinc Finger"/>
    <property type="match status" value="1"/>
</dbReference>
<dbReference type="PANTHER" id="PTHR16515:SF49">
    <property type="entry name" value="GASTRULA ZINC FINGER PROTEIN XLCGF49.1-LIKE-RELATED"/>
    <property type="match status" value="1"/>
</dbReference>
<evidence type="ECO:0000256" key="2">
    <source>
        <dbReference type="ARBA" id="ARBA00022723"/>
    </source>
</evidence>
<feature type="domain" description="C2H2-type" evidence="9">
    <location>
        <begin position="352"/>
        <end position="381"/>
    </location>
</feature>
<proteinExistence type="predicted"/>
<keyword evidence="4 7" id="KW-0863">Zinc-finger</keyword>
<keyword evidence="2" id="KW-0479">Metal-binding</keyword>
<evidence type="ECO:0000256" key="6">
    <source>
        <dbReference type="ARBA" id="ARBA00023242"/>
    </source>
</evidence>
<evidence type="ECO:0000256" key="7">
    <source>
        <dbReference type="PROSITE-ProRule" id="PRU00042"/>
    </source>
</evidence>
<dbReference type="Proteomes" id="UP001437256">
    <property type="component" value="Unassembled WGS sequence"/>
</dbReference>
<comment type="subcellular location">
    <subcellularLocation>
        <location evidence="1">Nucleus</location>
    </subcellularLocation>
</comment>
<evidence type="ECO:0000259" key="9">
    <source>
        <dbReference type="PROSITE" id="PS50157"/>
    </source>
</evidence>
<dbReference type="InterPro" id="IPR036236">
    <property type="entry name" value="Znf_C2H2_sf"/>
</dbReference>
<dbReference type="PROSITE" id="PS50157">
    <property type="entry name" value="ZINC_FINGER_C2H2_2"/>
    <property type="match status" value="1"/>
</dbReference>